<name>A0A915P7G9_9BILA</name>
<feature type="domain" description="GATA-type" evidence="6">
    <location>
        <begin position="130"/>
        <end position="158"/>
    </location>
</feature>
<dbReference type="WBParaSite" id="scf7180000423753.g11566">
    <property type="protein sequence ID" value="scf7180000423753.g11566"/>
    <property type="gene ID" value="scf7180000423753.g11566"/>
</dbReference>
<proteinExistence type="predicted"/>
<protein>
    <submittedName>
        <fullName evidence="8">GATA-type domain-containing protein</fullName>
    </submittedName>
</protein>
<evidence type="ECO:0000256" key="3">
    <source>
        <dbReference type="ARBA" id="ARBA00023242"/>
    </source>
</evidence>
<dbReference type="GO" id="GO:0006355">
    <property type="term" value="P:regulation of DNA-templated transcription"/>
    <property type="evidence" value="ECO:0007669"/>
    <property type="project" value="InterPro"/>
</dbReference>
<dbReference type="Gene3D" id="3.30.50.10">
    <property type="entry name" value="Erythroid Transcription Factor GATA-1, subunit A"/>
    <property type="match status" value="1"/>
</dbReference>
<dbReference type="SMART" id="SM00401">
    <property type="entry name" value="ZnF_GATA"/>
    <property type="match status" value="1"/>
</dbReference>
<evidence type="ECO:0000256" key="5">
    <source>
        <dbReference type="SAM" id="MobiDB-lite"/>
    </source>
</evidence>
<evidence type="ECO:0000313" key="7">
    <source>
        <dbReference type="Proteomes" id="UP000887560"/>
    </source>
</evidence>
<keyword evidence="4" id="KW-0863">Zinc-finger</keyword>
<keyword evidence="7" id="KW-1185">Reference proteome</keyword>
<dbReference type="AlphaFoldDB" id="A0A915P7G9"/>
<keyword evidence="3" id="KW-0539">Nucleus</keyword>
<evidence type="ECO:0000313" key="8">
    <source>
        <dbReference type="WBParaSite" id="scf7180000423753.g11566"/>
    </source>
</evidence>
<accession>A0A915P7G9</accession>
<sequence length="246" mass="27608">MDLGPCPSASFITTSGEALLHNSIQQNIGGMMQPPQPLQQQQFCSSEFLLPQPQQHQQPIATQLSPLNSGNFPTLPKVRGRKPNSGKRNLLKGGPIKTLPKPEKMEDIVMDESSSDSSALNCPPPMPTQKRQNLICSNCNGTNTTLWRRNNNGEPVCKKRKPRNGTLSKREKKAQQVANLFEQTQQQLSEFNFNDIKFKQEQQQHYYPSYYVNTTIGEMKIEQQIKQEGGGVPTSIKVVSLEEENN</sequence>
<organism evidence="7 8">
    <name type="scientific">Meloidogyne floridensis</name>
    <dbReference type="NCBI Taxonomy" id="298350"/>
    <lineage>
        <taxon>Eukaryota</taxon>
        <taxon>Metazoa</taxon>
        <taxon>Ecdysozoa</taxon>
        <taxon>Nematoda</taxon>
        <taxon>Chromadorea</taxon>
        <taxon>Rhabditida</taxon>
        <taxon>Tylenchina</taxon>
        <taxon>Tylenchomorpha</taxon>
        <taxon>Tylenchoidea</taxon>
        <taxon>Meloidogynidae</taxon>
        <taxon>Meloidogyninae</taxon>
        <taxon>Meloidogyne</taxon>
    </lineage>
</organism>
<evidence type="ECO:0000256" key="1">
    <source>
        <dbReference type="ARBA" id="ARBA00023015"/>
    </source>
</evidence>
<dbReference type="InterPro" id="IPR013088">
    <property type="entry name" value="Znf_NHR/GATA"/>
</dbReference>
<keyword evidence="4" id="KW-0862">Zinc</keyword>
<dbReference type="PROSITE" id="PS50114">
    <property type="entry name" value="GATA_ZN_FINGER_2"/>
    <property type="match status" value="1"/>
</dbReference>
<evidence type="ECO:0000256" key="2">
    <source>
        <dbReference type="ARBA" id="ARBA00023163"/>
    </source>
</evidence>
<reference evidence="8" key="1">
    <citation type="submission" date="2022-11" db="UniProtKB">
        <authorList>
            <consortium name="WormBaseParasite"/>
        </authorList>
    </citation>
    <scope>IDENTIFICATION</scope>
</reference>
<dbReference type="Proteomes" id="UP000887560">
    <property type="component" value="Unplaced"/>
</dbReference>
<dbReference type="SUPFAM" id="SSF57716">
    <property type="entry name" value="Glucocorticoid receptor-like (DNA-binding domain)"/>
    <property type="match status" value="1"/>
</dbReference>
<dbReference type="GO" id="GO:0043565">
    <property type="term" value="F:sequence-specific DNA binding"/>
    <property type="evidence" value="ECO:0007669"/>
    <property type="project" value="InterPro"/>
</dbReference>
<dbReference type="InterPro" id="IPR000679">
    <property type="entry name" value="Znf_GATA"/>
</dbReference>
<keyword evidence="4" id="KW-0479">Metal-binding</keyword>
<keyword evidence="1" id="KW-0805">Transcription regulation</keyword>
<keyword evidence="2" id="KW-0804">Transcription</keyword>
<evidence type="ECO:0000256" key="4">
    <source>
        <dbReference type="PROSITE-ProRule" id="PRU00094"/>
    </source>
</evidence>
<feature type="region of interest" description="Disordered" evidence="5">
    <location>
        <begin position="73"/>
        <end position="100"/>
    </location>
</feature>
<evidence type="ECO:0000259" key="6">
    <source>
        <dbReference type="PROSITE" id="PS50114"/>
    </source>
</evidence>
<dbReference type="GO" id="GO:0008270">
    <property type="term" value="F:zinc ion binding"/>
    <property type="evidence" value="ECO:0007669"/>
    <property type="project" value="UniProtKB-KW"/>
</dbReference>